<evidence type="ECO:0000313" key="3">
    <source>
        <dbReference type="Proteomes" id="UP000467124"/>
    </source>
</evidence>
<dbReference type="PANTHER" id="PTHR43236">
    <property type="entry name" value="ANTITOXIN HIGA1"/>
    <property type="match status" value="1"/>
</dbReference>
<dbReference type="Proteomes" id="UP000467124">
    <property type="component" value="Unassembled WGS sequence"/>
</dbReference>
<dbReference type="RefSeq" id="WP_017534305.1">
    <property type="nucleotide sequence ID" value="NZ_BAZE01000011.1"/>
</dbReference>
<reference evidence="2 3" key="1">
    <citation type="journal article" date="2019" name="Nat. Commun.">
        <title>The antimicrobial potential of Streptomyces from insect microbiomes.</title>
        <authorList>
            <person name="Chevrette M.G."/>
            <person name="Carlson C.M."/>
            <person name="Ortega H.E."/>
            <person name="Thomas C."/>
            <person name="Ananiev G.E."/>
            <person name="Barns K.J."/>
            <person name="Book A.J."/>
            <person name="Cagnazzo J."/>
            <person name="Carlos C."/>
            <person name="Flanigan W."/>
            <person name="Grubbs K.J."/>
            <person name="Horn H.A."/>
            <person name="Hoffmann F.M."/>
            <person name="Klassen J.L."/>
            <person name="Knack J.J."/>
            <person name="Lewin G.R."/>
            <person name="McDonald B.R."/>
            <person name="Muller L."/>
            <person name="Melo W.G.P."/>
            <person name="Pinto-Tomas A.A."/>
            <person name="Schmitz A."/>
            <person name="Wendt-Pienkowski E."/>
            <person name="Wildman S."/>
            <person name="Zhao M."/>
            <person name="Zhang F."/>
            <person name="Bugni T.S."/>
            <person name="Andes D.R."/>
            <person name="Pupo M.T."/>
            <person name="Currie C.R."/>
        </authorList>
    </citation>
    <scope>NUCLEOTIDE SEQUENCE [LARGE SCALE GENOMIC DNA]</scope>
    <source>
        <strain evidence="2 3">SID5840</strain>
    </source>
</reference>
<dbReference type="Pfam" id="PF06114">
    <property type="entry name" value="Peptidase_M78"/>
    <property type="match status" value="1"/>
</dbReference>
<evidence type="ECO:0000259" key="1">
    <source>
        <dbReference type="Pfam" id="PF06114"/>
    </source>
</evidence>
<dbReference type="InterPro" id="IPR010359">
    <property type="entry name" value="IrrE_HExxH"/>
</dbReference>
<gene>
    <name evidence="2" type="ORF">GTW20_12075</name>
</gene>
<dbReference type="AlphaFoldDB" id="A0A7K2ISN3"/>
<dbReference type="InterPro" id="IPR052345">
    <property type="entry name" value="Rad_response_metalloprotease"/>
</dbReference>
<sequence>MSAEVEGRTAAERFREERNLGVQPLGDLIAIIERATGINVAALEADQDHHGMMVRDRQRDVMFIGVASTRRPMRQRKTLAHELGHVLFGDAMGGPAGAWGHPPFEESRADAFARHLLVPLDGLREFLGERGSPAKAELSELSEVVQRFLVAPPIAAIALCQAGYIDDATKRAWLSPTTPQLATRFGWSDQYRALREESARRRAPQRLLGRAVNAYAEGVLSVQAIATLRGITRQEAEMELRDAGVVPVRRPRFAG</sequence>
<accession>A0A7K2ISN3</accession>
<proteinExistence type="predicted"/>
<evidence type="ECO:0000313" key="2">
    <source>
        <dbReference type="EMBL" id="MYR32980.1"/>
    </source>
</evidence>
<dbReference type="GeneID" id="91393260"/>
<organism evidence="2 3">
    <name type="scientific">Nocardiopsis alba</name>
    <dbReference type="NCBI Taxonomy" id="53437"/>
    <lineage>
        <taxon>Bacteria</taxon>
        <taxon>Bacillati</taxon>
        <taxon>Actinomycetota</taxon>
        <taxon>Actinomycetes</taxon>
        <taxon>Streptosporangiales</taxon>
        <taxon>Nocardiopsidaceae</taxon>
        <taxon>Nocardiopsis</taxon>
    </lineage>
</organism>
<feature type="domain" description="IrrE N-terminal-like" evidence="1">
    <location>
        <begin position="36"/>
        <end position="143"/>
    </location>
</feature>
<dbReference type="Gene3D" id="1.10.10.2910">
    <property type="match status" value="1"/>
</dbReference>
<protein>
    <submittedName>
        <fullName evidence="2">ImmA/IrrE family metallo-endopeptidase</fullName>
    </submittedName>
</protein>
<name>A0A7K2ISN3_9ACTN</name>
<comment type="caution">
    <text evidence="2">The sequence shown here is derived from an EMBL/GenBank/DDBJ whole genome shotgun (WGS) entry which is preliminary data.</text>
</comment>
<dbReference type="EMBL" id="WWHY01000001">
    <property type="protein sequence ID" value="MYR32980.1"/>
    <property type="molecule type" value="Genomic_DNA"/>
</dbReference>
<dbReference type="PANTHER" id="PTHR43236:SF1">
    <property type="entry name" value="BLL7220 PROTEIN"/>
    <property type="match status" value="1"/>
</dbReference>